<evidence type="ECO:0000313" key="9">
    <source>
        <dbReference type="Proteomes" id="UP000005222"/>
    </source>
</evidence>
<evidence type="ECO:0000256" key="2">
    <source>
        <dbReference type="ARBA" id="ARBA00023043"/>
    </source>
</evidence>
<dbReference type="GO" id="GO:0030907">
    <property type="term" value="C:MBF transcription complex"/>
    <property type="evidence" value="ECO:0007669"/>
    <property type="project" value="UniProtKB-ARBA"/>
</dbReference>
<evidence type="ECO:0000313" key="8">
    <source>
        <dbReference type="EMBL" id="CCE72633.1"/>
    </source>
</evidence>
<keyword evidence="2" id="KW-0040">ANK repeat</keyword>
<dbReference type="InterPro" id="IPR018004">
    <property type="entry name" value="KilA/APSES_HTH"/>
</dbReference>
<dbReference type="AlphaFoldDB" id="G8YUV0"/>
<dbReference type="SMART" id="SM01252">
    <property type="entry name" value="KilA-N"/>
    <property type="match status" value="1"/>
</dbReference>
<dbReference type="InterPro" id="IPR003163">
    <property type="entry name" value="Tscrpt_reg_HTH_APSES-type"/>
</dbReference>
<dbReference type="Gene3D" id="3.10.260.10">
    <property type="entry name" value="Transcription regulator HTH, APSES-type DNA-binding domain"/>
    <property type="match status" value="1"/>
</dbReference>
<dbReference type="FunCoup" id="G8YUV0">
    <property type="interactions" value="1276"/>
</dbReference>
<dbReference type="Gene3D" id="1.25.40.20">
    <property type="entry name" value="Ankyrin repeat-containing domain"/>
    <property type="match status" value="1"/>
</dbReference>
<protein>
    <recommendedName>
        <fullName evidence="5">Transcription factor MBP1</fullName>
    </recommendedName>
</protein>
<feature type="compositionally biased region" description="Polar residues" evidence="6">
    <location>
        <begin position="926"/>
        <end position="936"/>
    </location>
</feature>
<dbReference type="OrthoDB" id="6718656at2759"/>
<gene>
    <name evidence="8" type="primary">Piso0_000221</name>
    <name evidence="8" type="ORF">GNLVRS01_PISO0A04598g</name>
</gene>
<dbReference type="Pfam" id="PF04383">
    <property type="entry name" value="KilA-N"/>
    <property type="match status" value="1"/>
</dbReference>
<dbReference type="InterPro" id="IPR002110">
    <property type="entry name" value="Ankyrin_rpt"/>
</dbReference>
<feature type="domain" description="HTH APSES-type" evidence="7">
    <location>
        <begin position="7"/>
        <end position="116"/>
    </location>
</feature>
<feature type="region of interest" description="Disordered" evidence="6">
    <location>
        <begin position="760"/>
        <end position="787"/>
    </location>
</feature>
<dbReference type="PROSITE" id="PS51299">
    <property type="entry name" value="HTH_APSES"/>
    <property type="match status" value="1"/>
</dbReference>
<dbReference type="SUPFAM" id="SSF48403">
    <property type="entry name" value="Ankyrin repeat"/>
    <property type="match status" value="1"/>
</dbReference>
<dbReference type="GO" id="GO:0001228">
    <property type="term" value="F:DNA-binding transcription activator activity, RNA polymerase II-specific"/>
    <property type="evidence" value="ECO:0007669"/>
    <property type="project" value="UniProtKB-ARBA"/>
</dbReference>
<dbReference type="SMART" id="SM00248">
    <property type="entry name" value="ANK"/>
    <property type="match status" value="3"/>
</dbReference>
<evidence type="ECO:0000256" key="5">
    <source>
        <dbReference type="ARBA" id="ARBA00073969"/>
    </source>
</evidence>
<dbReference type="EMBL" id="FO082059">
    <property type="protein sequence ID" value="CCE72633.1"/>
    <property type="molecule type" value="Genomic_DNA"/>
</dbReference>
<dbReference type="STRING" id="559304.G8YUV0"/>
<dbReference type="PANTHER" id="PTHR43828:SF15">
    <property type="entry name" value="TRANSCRIPTION FACTOR MBP1"/>
    <property type="match status" value="1"/>
</dbReference>
<proteinExistence type="predicted"/>
<dbReference type="OMA" id="ASHNYVL"/>
<dbReference type="PANTHER" id="PTHR43828">
    <property type="entry name" value="ASPARAGINASE"/>
    <property type="match status" value="1"/>
</dbReference>
<comment type="function">
    <text evidence="4">Binds to MCB elements (Mlu I cell cycle box) found in the promoter of most DNA synthesis genes. Transcriptional activation by MBF has an important role in the transition from G1 to S phase. It may have a dual role in that it behaves as an activator of transcription at the G1-S boundary and as a repressor during other stages of the cell cycle.</text>
</comment>
<dbReference type="eggNOG" id="KOG4177">
    <property type="taxonomic scope" value="Eukaryota"/>
</dbReference>
<dbReference type="HOGENOM" id="CLU_009666_2_0_1"/>
<feature type="region of interest" description="Disordered" evidence="6">
    <location>
        <begin position="110"/>
        <end position="198"/>
    </location>
</feature>
<dbReference type="InterPro" id="IPR051642">
    <property type="entry name" value="SWI6-like"/>
</dbReference>
<reference evidence="8 9" key="1">
    <citation type="journal article" date="2012" name="G3 (Bethesda)">
        <title>Pichia sorbitophila, an interspecies yeast hybrid reveals early steps of genome resolution following polyploidization.</title>
        <authorList>
            <person name="Leh Louis V."/>
            <person name="Despons L."/>
            <person name="Friedrich A."/>
            <person name="Martin T."/>
            <person name="Durrens P."/>
            <person name="Casaregola S."/>
            <person name="Neuveglise C."/>
            <person name="Fairhead C."/>
            <person name="Marck C."/>
            <person name="Cruz J.A."/>
            <person name="Straub M.L."/>
            <person name="Kugler V."/>
            <person name="Sacerdot C."/>
            <person name="Uzunov Z."/>
            <person name="Thierry A."/>
            <person name="Weiss S."/>
            <person name="Bleykasten C."/>
            <person name="De Montigny J."/>
            <person name="Jacques N."/>
            <person name="Jung P."/>
            <person name="Lemaire M."/>
            <person name="Mallet S."/>
            <person name="Morel G."/>
            <person name="Richard G.F."/>
            <person name="Sarkar A."/>
            <person name="Savel G."/>
            <person name="Schacherer J."/>
            <person name="Seret M.L."/>
            <person name="Talla E."/>
            <person name="Samson G."/>
            <person name="Jubin C."/>
            <person name="Poulain J."/>
            <person name="Vacherie B."/>
            <person name="Barbe V."/>
            <person name="Pelletier E."/>
            <person name="Sherman D.J."/>
            <person name="Westhof E."/>
            <person name="Weissenbach J."/>
            <person name="Baret P.V."/>
            <person name="Wincker P."/>
            <person name="Gaillardin C."/>
            <person name="Dujon B."/>
            <person name="Souciet J.L."/>
        </authorList>
    </citation>
    <scope>NUCLEOTIDE SEQUENCE [LARGE SCALE GENOMIC DNA]</scope>
    <source>
        <strain evidence="9">ATCC MYA-4447 / BCRC 22081 / CBS 7064 / NBRC 10061 / NRRL Y-12695</strain>
    </source>
</reference>
<accession>G8YUV0</accession>
<feature type="region of interest" description="Disordered" evidence="6">
    <location>
        <begin position="843"/>
        <end position="875"/>
    </location>
</feature>
<evidence type="ECO:0000256" key="6">
    <source>
        <dbReference type="SAM" id="MobiDB-lite"/>
    </source>
</evidence>
<keyword evidence="9" id="KW-1185">Reference proteome</keyword>
<keyword evidence="1" id="KW-0677">Repeat</keyword>
<sequence>MGNDTQIYSATYSNVPVFEYVTSEGPIMRRKSDSWINATHILKIAKFPKAKRTRILEKDVQTGIHEKVQGGYGKYQGTYVPLELGAEIARSFGIYETLRPIFEFKYVEGQSATPPPAPKHNHASASNVAKRMASAGSFKESVSEARKSRSTSSLPGAPPRKRGRPKRNANLNVDIENSLKHSDTAPLSSASDAGPSIGTFNTKRSVQILDAPTFSRQDTEQDSLQVMANNMGVKSNDLEMAEVSSDDDMNASSNLSTHGGAHHDEDELMSGHELFGTPRESFEKIVQSHNQHSSHINGSVLHDPYGLHQYHHSGQGSNLIQGPHGLPGTISSSSDLGVFKSDSTYSEYFITLLNYFLEDGNNNKIRSSQDSTIPDKILHPPQPLSKIKITQPIDNEGNTIFHWACSMANDVMIQFLLTTFEEYLGPDLKNNNGETPLMFSVKFSNAFQMKNFPTLIDLLFGSLLSVDNYGRTILHHIAIAANGTNNETSLSSNVDVETYKKNKMKFAKYYMECLFAKLVEFHESTDSTSEDTKKLSGSDDNRKDLVTKFINHQDVDGNTAFHLVAYHLNKKCIKVFLAYHKYINFSLRNLVGYTVEEYLASHNHVLRLYTSDKTGDESDSTPGLHAQDINSLVQGKTMDELVDMGQNMGQQGLEAQLFLSRKVVELYSSVAGEITEHLARLTYVVDQDVSKQDEMIIAFHKLHSYAEQQKQQSQRSILQYFSLEHLIDTADNNNNIIAVTSNSDSASAKNIDGDAIENAEVKTEAKNDSNNGSVESPSKKETDSGLIETGVVATRDKLIQDEISRLMNDLSYQDLFKRNELDQAVAKYKQALEVLHSTQLEKFASQQSSPADNDASVKASDTNPKEEESDSPEERMQLAVKLQTLIAKRRALARQLPLQQTHAPLAVSSVDSSDAASEERSENKENINTSSALAVGRTSSSTSASVMARYPRDDRINKYCRLIALCCGMNFEDVENAIDLIEQSLASSSTSKPAL</sequence>
<feature type="region of interest" description="Disordered" evidence="6">
    <location>
        <begin position="906"/>
        <end position="936"/>
    </location>
</feature>
<keyword evidence="3" id="KW-0238">DNA-binding</keyword>
<evidence type="ECO:0000259" key="7">
    <source>
        <dbReference type="PROSITE" id="PS51299"/>
    </source>
</evidence>
<dbReference type="InterPro" id="IPR036770">
    <property type="entry name" value="Ankyrin_rpt-contain_sf"/>
</dbReference>
<organism evidence="8 9">
    <name type="scientific">Pichia sorbitophila (strain ATCC MYA-4447 / BCRC 22081 / CBS 7064 / NBRC 10061 / NRRL Y-12695)</name>
    <name type="common">Hybrid yeast</name>
    <dbReference type="NCBI Taxonomy" id="559304"/>
    <lineage>
        <taxon>Eukaryota</taxon>
        <taxon>Fungi</taxon>
        <taxon>Dikarya</taxon>
        <taxon>Ascomycota</taxon>
        <taxon>Saccharomycotina</taxon>
        <taxon>Pichiomycetes</taxon>
        <taxon>Debaryomycetaceae</taxon>
        <taxon>Millerozyma</taxon>
    </lineage>
</organism>
<dbReference type="Proteomes" id="UP000005222">
    <property type="component" value="Chromosome A"/>
</dbReference>
<evidence type="ECO:0000256" key="1">
    <source>
        <dbReference type="ARBA" id="ARBA00022737"/>
    </source>
</evidence>
<dbReference type="FunFam" id="3.10.260.10:FF:000004">
    <property type="entry name" value="Transcription factor MBP1"/>
    <property type="match status" value="1"/>
</dbReference>
<dbReference type="InterPro" id="IPR036887">
    <property type="entry name" value="HTH_APSES_sf"/>
</dbReference>
<name>G8YUV0_PICSO</name>
<evidence type="ECO:0000256" key="3">
    <source>
        <dbReference type="ARBA" id="ARBA00023125"/>
    </source>
</evidence>
<dbReference type="GO" id="GO:0033309">
    <property type="term" value="C:SBF transcription complex"/>
    <property type="evidence" value="ECO:0007669"/>
    <property type="project" value="TreeGrafter"/>
</dbReference>
<dbReference type="SUPFAM" id="SSF54616">
    <property type="entry name" value="DNA-binding domain of Mlu1-box binding protein MBP1"/>
    <property type="match status" value="1"/>
</dbReference>
<evidence type="ECO:0000256" key="4">
    <source>
        <dbReference type="ARBA" id="ARBA00054211"/>
    </source>
</evidence>
<dbReference type="GO" id="GO:0003677">
    <property type="term" value="F:DNA binding"/>
    <property type="evidence" value="ECO:0007669"/>
    <property type="project" value="UniProtKB-KW"/>
</dbReference>
<feature type="compositionally biased region" description="Low complexity" evidence="6">
    <location>
        <begin position="906"/>
        <end position="915"/>
    </location>
</feature>
<dbReference type="InParanoid" id="G8YUV0"/>